<evidence type="ECO:0008006" key="2">
    <source>
        <dbReference type="Google" id="ProtNLM"/>
    </source>
</evidence>
<dbReference type="InterPro" id="IPR018755">
    <property type="entry name" value="Phage_Mu_Gp48"/>
</dbReference>
<proteinExistence type="predicted"/>
<protein>
    <recommendedName>
        <fullName evidence="2">Phage tail protein</fullName>
    </recommendedName>
</protein>
<name>A0A445MWR0_9BACT</name>
<dbReference type="AlphaFoldDB" id="A0A445MWR0"/>
<reference evidence="1" key="1">
    <citation type="submission" date="2018-01" db="EMBL/GenBank/DDBJ databases">
        <authorList>
            <person name="Regsiter A."/>
            <person name="William W."/>
        </authorList>
    </citation>
    <scope>NUCLEOTIDE SEQUENCE</scope>
    <source>
        <strain evidence="1">TRIP AH-1</strain>
    </source>
</reference>
<gene>
    <name evidence="1" type="ORF">PITCH_A2000008</name>
</gene>
<sequence>MCADVILEGGDVTPESGDVILDGVEDTELVEKQVAMLQSLLPPGRAWNRDADSNLTKLLTGLAGEFGRIENTCVILMDNVYPDTAVQMISDWERVLGLTPEPDATYEDRQTACVAKFRSLGGQSVEYFTQLALNYGYVIDIRYYKPFRVGQGRMGDRLYVPGIVYIWEVVITDSIDPVISQEALEAIFQDLKPAHTAVFF</sequence>
<dbReference type="Pfam" id="PF10076">
    <property type="entry name" value="Phage_Mu_Gp48"/>
    <property type="match status" value="1"/>
</dbReference>
<accession>A0A445MWR0</accession>
<organism evidence="1">
    <name type="scientific">uncultured Desulfobacterium sp</name>
    <dbReference type="NCBI Taxonomy" id="201089"/>
    <lineage>
        <taxon>Bacteria</taxon>
        <taxon>Pseudomonadati</taxon>
        <taxon>Thermodesulfobacteriota</taxon>
        <taxon>Desulfobacteria</taxon>
        <taxon>Desulfobacterales</taxon>
        <taxon>Desulfobacteriaceae</taxon>
        <taxon>Desulfobacterium</taxon>
        <taxon>environmental samples</taxon>
    </lineage>
</organism>
<evidence type="ECO:0000313" key="1">
    <source>
        <dbReference type="EMBL" id="SPD73839.1"/>
    </source>
</evidence>
<dbReference type="EMBL" id="OJIN01000114">
    <property type="protein sequence ID" value="SPD73839.1"/>
    <property type="molecule type" value="Genomic_DNA"/>
</dbReference>